<accession>A0A432G9N6</accession>
<dbReference type="Pfam" id="PF01019">
    <property type="entry name" value="G_glu_transpept"/>
    <property type="match status" value="1"/>
</dbReference>
<dbReference type="UniPathway" id="UPA00204"/>
<evidence type="ECO:0000256" key="5">
    <source>
        <dbReference type="PIRSR" id="PIRSR600101-2"/>
    </source>
</evidence>
<keyword evidence="6 7" id="KW-0808">Transferase</keyword>
<dbReference type="PANTHER" id="PTHR43881:SF1">
    <property type="entry name" value="GAMMA-GLUTAMYLTRANSPEPTIDASE (AFU_ORTHOLOGUE AFUA_4G13580)"/>
    <property type="match status" value="1"/>
</dbReference>
<comment type="similarity">
    <text evidence="6">Belongs to the gamma-glutamyltransferase family.</text>
</comment>
<evidence type="ECO:0000256" key="2">
    <source>
        <dbReference type="ARBA" id="ARBA00001089"/>
    </source>
</evidence>
<dbReference type="EMBL" id="QNZL01000098">
    <property type="protein sequence ID" value="RTZ80252.1"/>
    <property type="molecule type" value="Genomic_DNA"/>
</dbReference>
<evidence type="ECO:0000256" key="4">
    <source>
        <dbReference type="PIRSR" id="PIRSR600101-1"/>
    </source>
</evidence>
<dbReference type="GO" id="GO:0103068">
    <property type="term" value="F:leukotriene C4 gamma-glutamyl transferase activity"/>
    <property type="evidence" value="ECO:0007669"/>
    <property type="project" value="UniProtKB-EC"/>
</dbReference>
<dbReference type="EC" id="3.4.19.13" evidence="6"/>
<dbReference type="GO" id="GO:0036374">
    <property type="term" value="F:glutathione hydrolase activity"/>
    <property type="evidence" value="ECO:0007669"/>
    <property type="project" value="UniProtKB-UniRule"/>
</dbReference>
<proteinExistence type="inferred from homology"/>
<protein>
    <recommendedName>
        <fullName evidence="6">Glutathione hydrolase proenzyme</fullName>
        <ecNumber evidence="6">2.3.2.2</ecNumber>
        <ecNumber evidence="6">3.4.19.13</ecNumber>
    </recommendedName>
    <component>
        <recommendedName>
            <fullName evidence="6">Glutathione hydrolase large chain</fullName>
        </recommendedName>
    </component>
    <component>
        <recommendedName>
            <fullName evidence="6">Glutathione hydrolase small chain</fullName>
        </recommendedName>
    </component>
</protein>
<evidence type="ECO:0000256" key="1">
    <source>
        <dbReference type="ARBA" id="ARBA00001049"/>
    </source>
</evidence>
<organism evidence="7 8">
    <name type="scientific">SAR324 cluster bacterium</name>
    <dbReference type="NCBI Taxonomy" id="2024889"/>
    <lineage>
        <taxon>Bacteria</taxon>
        <taxon>Deltaproteobacteria</taxon>
        <taxon>SAR324 cluster</taxon>
    </lineage>
</organism>
<keyword evidence="6" id="KW-0865">Zymogen</keyword>
<dbReference type="InterPro" id="IPR043138">
    <property type="entry name" value="GGT_lsub"/>
</dbReference>
<dbReference type="InterPro" id="IPR043137">
    <property type="entry name" value="GGT_ssub_C"/>
</dbReference>
<evidence type="ECO:0000256" key="6">
    <source>
        <dbReference type="RuleBase" id="RU368036"/>
    </source>
</evidence>
<dbReference type="Proteomes" id="UP000286801">
    <property type="component" value="Unassembled WGS sequence"/>
</dbReference>
<dbReference type="NCBIfam" id="TIGR00066">
    <property type="entry name" value="g_glut_trans"/>
    <property type="match status" value="1"/>
</dbReference>
<comment type="catalytic activity">
    <reaction evidence="3 6">
        <text>an N-terminal (5-L-glutamyl)-[peptide] + an alpha-amino acid = 5-L-glutamyl amino acid + an N-terminal L-alpha-aminoacyl-[peptide]</text>
        <dbReference type="Rhea" id="RHEA:23904"/>
        <dbReference type="Rhea" id="RHEA-COMP:9780"/>
        <dbReference type="Rhea" id="RHEA-COMP:9795"/>
        <dbReference type="ChEBI" id="CHEBI:77644"/>
        <dbReference type="ChEBI" id="CHEBI:78597"/>
        <dbReference type="ChEBI" id="CHEBI:78599"/>
        <dbReference type="ChEBI" id="CHEBI:78608"/>
        <dbReference type="EC" id="2.3.2.2"/>
    </reaction>
</comment>
<dbReference type="Gene3D" id="3.60.20.40">
    <property type="match status" value="1"/>
</dbReference>
<dbReference type="EC" id="2.3.2.2" evidence="6"/>
<keyword evidence="6" id="KW-0317">Glutathione biosynthesis</keyword>
<dbReference type="Gene3D" id="1.10.246.130">
    <property type="match status" value="1"/>
</dbReference>
<keyword evidence="6" id="KW-0378">Hydrolase</keyword>
<dbReference type="PRINTS" id="PR01210">
    <property type="entry name" value="GGTRANSPTASE"/>
</dbReference>
<dbReference type="InterPro" id="IPR029055">
    <property type="entry name" value="Ntn_hydrolases_N"/>
</dbReference>
<dbReference type="GO" id="GO:0006751">
    <property type="term" value="P:glutathione catabolic process"/>
    <property type="evidence" value="ECO:0007669"/>
    <property type="project" value="UniProtKB-UniRule"/>
</dbReference>
<dbReference type="PANTHER" id="PTHR43881">
    <property type="entry name" value="GAMMA-GLUTAMYLTRANSPEPTIDASE (AFU_ORTHOLOGUE AFUA_4G13580)"/>
    <property type="match status" value="1"/>
</dbReference>
<comment type="subunit">
    <text evidence="6">This enzyme consists of two polypeptide chains, which are synthesized in precursor form from a single polypeptide.</text>
</comment>
<evidence type="ECO:0000256" key="3">
    <source>
        <dbReference type="ARBA" id="ARBA00047417"/>
    </source>
</evidence>
<dbReference type="AlphaFoldDB" id="A0A432G9N6"/>
<feature type="binding site" evidence="5">
    <location>
        <position position="439"/>
    </location>
    <ligand>
        <name>L-glutamate</name>
        <dbReference type="ChEBI" id="CHEBI:29985"/>
    </ligand>
</feature>
<dbReference type="GO" id="GO:0006750">
    <property type="term" value="P:glutathione biosynthetic process"/>
    <property type="evidence" value="ECO:0007669"/>
    <property type="project" value="UniProtKB-KW"/>
</dbReference>
<comment type="catalytic activity">
    <reaction evidence="2 6">
        <text>glutathione + H2O = L-cysteinylglycine + L-glutamate</text>
        <dbReference type="Rhea" id="RHEA:28807"/>
        <dbReference type="ChEBI" id="CHEBI:15377"/>
        <dbReference type="ChEBI" id="CHEBI:29985"/>
        <dbReference type="ChEBI" id="CHEBI:57925"/>
        <dbReference type="ChEBI" id="CHEBI:61694"/>
        <dbReference type="EC" id="3.4.19.13"/>
    </reaction>
</comment>
<name>A0A432G9N6_9DELT</name>
<evidence type="ECO:0000313" key="7">
    <source>
        <dbReference type="EMBL" id="RTZ80252.1"/>
    </source>
</evidence>
<dbReference type="InterPro" id="IPR000101">
    <property type="entry name" value="GGT_peptidase"/>
</dbReference>
<comment type="caution">
    <text evidence="7">The sequence shown here is derived from an EMBL/GenBank/DDBJ whole genome shotgun (WGS) entry which is preliminary data.</text>
</comment>
<keyword evidence="6 7" id="KW-0012">Acyltransferase</keyword>
<comment type="pathway">
    <text evidence="6">Sulfur metabolism; glutathione metabolism.</text>
</comment>
<dbReference type="InterPro" id="IPR052896">
    <property type="entry name" value="GGT-like_enzyme"/>
</dbReference>
<comment type="PTM">
    <text evidence="6">Cleaved by autocatalysis into a large and a small subunit.</text>
</comment>
<gene>
    <name evidence="7" type="primary">ggt</name>
    <name evidence="7" type="ORF">DSY97_03800</name>
</gene>
<feature type="active site" description="Nucleophile" evidence="4">
    <location>
        <position position="356"/>
    </location>
</feature>
<evidence type="ECO:0000313" key="8">
    <source>
        <dbReference type="Proteomes" id="UP000286801"/>
    </source>
</evidence>
<reference evidence="7 8" key="1">
    <citation type="submission" date="2018-06" db="EMBL/GenBank/DDBJ databases">
        <title>Combined omics and stable isotope probing to characterize newly discovered Mariana Back-Arc vent microbial communities.</title>
        <authorList>
            <person name="Trembath-Reichert E."/>
            <person name="Huber J.A."/>
        </authorList>
    </citation>
    <scope>NUCLEOTIDE SEQUENCE [LARGE SCALE GENOMIC DNA]</scope>
    <source>
        <strain evidence="7">MAG 63_1</strain>
    </source>
</reference>
<dbReference type="SUPFAM" id="SSF56235">
    <property type="entry name" value="N-terminal nucleophile aminohydrolases (Ntn hydrolases)"/>
    <property type="match status" value="1"/>
</dbReference>
<sequence>MINNPNYKYASRRSATLGLNGTVATSNPLAANAGLDMLKKGGNAVDAAVCAASVLNVVEPMSTGVGGDVFALVYDSKTKNIEALNGSGKSSIRTNIDDLRNLGMDSIPLEGPYSGMSVSVPGCVDAWDQLQKKFGVFSLDTVLVPAIDYSQNGFGVSEITANYWKISEKKLSINEKCEFLPNGRSPHFGEKVVLPDLNRTLKGISENGISYIYEGIIPEKISEYVQKFNGWLCEEDFSLHSSSWVRPISSNYRGYDVWECPPNGQGIAALIALNIVENIDLVNSDIDHVLQLHYKIEAMKIAFQDALWYVADPEKVNIPIQELLSKSYAKKRFNEIKEDSSSREYKRGNFIQHGDTVYVSVIDGNGNACSLINSLYQGFGTGLVVPETGIALQNRGALFSTNREHPNFLEPNKRPYNTIIPCMITKNSNLVSSLGVMGGFQQPQGHLQVISNLIDFGMNPQEALDSERFSVSIVNDTVFAEDSFNPDVIAALKLKGHSVSINSGFDRGLFGGGQIIVRDNEQGVLFGGSDPRKDGLSVSF</sequence>
<comment type="catalytic activity">
    <reaction evidence="1 6">
        <text>an S-substituted glutathione + H2O = an S-substituted L-cysteinylglycine + L-glutamate</text>
        <dbReference type="Rhea" id="RHEA:59468"/>
        <dbReference type="ChEBI" id="CHEBI:15377"/>
        <dbReference type="ChEBI" id="CHEBI:29985"/>
        <dbReference type="ChEBI" id="CHEBI:90779"/>
        <dbReference type="ChEBI" id="CHEBI:143103"/>
        <dbReference type="EC" id="3.4.19.13"/>
    </reaction>
</comment>